<reference evidence="2" key="1">
    <citation type="journal article" date="2019" name="Int. J. Syst. Evol. Microbiol.">
        <title>The Global Catalogue of Microorganisms (GCM) 10K type strain sequencing project: providing services to taxonomists for standard genome sequencing and annotation.</title>
        <authorList>
            <consortium name="The Broad Institute Genomics Platform"/>
            <consortium name="The Broad Institute Genome Sequencing Center for Infectious Disease"/>
            <person name="Wu L."/>
            <person name="Ma J."/>
        </authorList>
    </citation>
    <scope>NUCLEOTIDE SEQUENCE [LARGE SCALE GENOMIC DNA]</scope>
    <source>
        <strain evidence="2">JCM 18401</strain>
    </source>
</reference>
<protein>
    <submittedName>
        <fullName evidence="1">Uncharacterized protein</fullName>
    </submittedName>
</protein>
<accession>A0ABP9EM57</accession>
<proteinExistence type="predicted"/>
<dbReference type="EMBL" id="BAABJZ010000022">
    <property type="protein sequence ID" value="GAA4882170.1"/>
    <property type="molecule type" value="Genomic_DNA"/>
</dbReference>
<evidence type="ECO:0000313" key="2">
    <source>
        <dbReference type="Proteomes" id="UP001499988"/>
    </source>
</evidence>
<dbReference type="RefSeq" id="WP_345334771.1">
    <property type="nucleotide sequence ID" value="NZ_BAABJZ010000022.1"/>
</dbReference>
<keyword evidence="2" id="KW-1185">Reference proteome</keyword>
<name>A0ABP9EM57_9GAMM</name>
<comment type="caution">
    <text evidence="1">The sequence shown here is derived from an EMBL/GenBank/DDBJ whole genome shotgun (WGS) entry which is preliminary data.</text>
</comment>
<dbReference type="Proteomes" id="UP001499988">
    <property type="component" value="Unassembled WGS sequence"/>
</dbReference>
<evidence type="ECO:0000313" key="1">
    <source>
        <dbReference type="EMBL" id="GAA4882170.1"/>
    </source>
</evidence>
<gene>
    <name evidence="1" type="ORF">GCM10023333_15400</name>
</gene>
<organism evidence="1 2">
    <name type="scientific">Ferrimonas pelagia</name>
    <dbReference type="NCBI Taxonomy" id="1177826"/>
    <lineage>
        <taxon>Bacteria</taxon>
        <taxon>Pseudomonadati</taxon>
        <taxon>Pseudomonadota</taxon>
        <taxon>Gammaproteobacteria</taxon>
        <taxon>Alteromonadales</taxon>
        <taxon>Ferrimonadaceae</taxon>
        <taxon>Ferrimonas</taxon>
    </lineage>
</organism>
<sequence length="104" mass="10908">MTLAQAIDLSLRAGFAQTTQAIASEARVEAQQLAHESVGDLEFTLVAEPATELTETLQSSFAQTRQTIAAEALLAAQHSAEQSLTLPSRSVAAHDAATVQFGAK</sequence>